<sequence length="385" mass="44048">MFQHIEAAYLFLLVSSVLIVIGVLILLFLKYRQTYLTREKERLHRKHKEYVAYVLAHLDADQPLEMPVGPLEKLDLIVLEELLIEIAERVKGKHRMKVGELFEKLGLPELEISRLQQLPGPMRSDAAYKLGAMGYEKATPALFAAWESEKDEAGRYIIARAIARCTKTVADLRKMVENMIACGADSPRLLAELLQDSPLDLQPLLREWMTSEDHRFVLVSLACLPATAVDEGWTECLWRQVQSVEKEVRIQSAKRLLTVDELAADRIQALLTHPDWEIRALIVKAIGGWQKESYVPELLAAIEDENWWVKYHAARSLVRVGEEGFRALCEIAARTTRKETADLALQLIQEALREERSSLASAKNHSTRRTIYNDTFQRQQQRVIS</sequence>
<proteinExistence type="predicted"/>
<reference evidence="3" key="2">
    <citation type="submission" date="2021-04" db="EMBL/GenBank/DDBJ databases">
        <title>Brevibacillus composti FJAT-54423, complete genome.</title>
        <authorList>
            <person name="Tang R."/>
        </authorList>
    </citation>
    <scope>NUCLEOTIDE SEQUENCE</scope>
    <source>
        <strain evidence="3">FJAT-54424</strain>
    </source>
</reference>
<evidence type="ECO:0000313" key="5">
    <source>
        <dbReference type="Proteomes" id="UP000677234"/>
    </source>
</evidence>
<dbReference type="InterPro" id="IPR004155">
    <property type="entry name" value="PBS_lyase_HEAT"/>
</dbReference>
<keyword evidence="5" id="KW-1185">Reference proteome</keyword>
<gene>
    <name evidence="2" type="ORF">JD108_11395</name>
    <name evidence="3" type="ORF">KDJ56_11340</name>
</gene>
<evidence type="ECO:0000313" key="2">
    <source>
        <dbReference type="EMBL" id="QQE76415.1"/>
    </source>
</evidence>
<dbReference type="Pfam" id="PF13646">
    <property type="entry name" value="HEAT_2"/>
    <property type="match status" value="1"/>
</dbReference>
<dbReference type="InterPro" id="IPR011989">
    <property type="entry name" value="ARM-like"/>
</dbReference>
<dbReference type="InterPro" id="IPR016024">
    <property type="entry name" value="ARM-type_fold"/>
</dbReference>
<dbReference type="EMBL" id="CP066308">
    <property type="protein sequence ID" value="QQE76415.1"/>
    <property type="molecule type" value="Genomic_DNA"/>
</dbReference>
<evidence type="ECO:0000313" key="4">
    <source>
        <dbReference type="Proteomes" id="UP000595847"/>
    </source>
</evidence>
<keyword evidence="1" id="KW-0472">Membrane</keyword>
<evidence type="ECO:0000313" key="3">
    <source>
        <dbReference type="EMBL" id="QUO43493.1"/>
    </source>
</evidence>
<dbReference type="KEGG" id="bcop:JD108_11395"/>
<feature type="transmembrane region" description="Helical" evidence="1">
    <location>
        <begin position="7"/>
        <end position="29"/>
    </location>
</feature>
<dbReference type="Proteomes" id="UP000677234">
    <property type="component" value="Chromosome"/>
</dbReference>
<accession>A0A7T5EPN1</accession>
<organism evidence="2 4">
    <name type="scientific">Brevibacillus composti</name>
    <dbReference type="NCBI Taxonomy" id="2796470"/>
    <lineage>
        <taxon>Bacteria</taxon>
        <taxon>Bacillati</taxon>
        <taxon>Bacillota</taxon>
        <taxon>Bacilli</taxon>
        <taxon>Bacillales</taxon>
        <taxon>Paenibacillaceae</taxon>
        <taxon>Brevibacillus</taxon>
    </lineage>
</organism>
<dbReference type="AlphaFoldDB" id="A0A7T5EPN1"/>
<evidence type="ECO:0000256" key="1">
    <source>
        <dbReference type="SAM" id="Phobius"/>
    </source>
</evidence>
<dbReference type="Proteomes" id="UP000595847">
    <property type="component" value="Chromosome"/>
</dbReference>
<reference evidence="2 4" key="1">
    <citation type="submission" date="2020-12" db="EMBL/GenBank/DDBJ databases">
        <title>strain FJAT-54423T represents a novel species of the genus Brevibacillus.</title>
        <authorList>
            <person name="Tang R."/>
        </authorList>
    </citation>
    <scope>NUCLEOTIDE SEQUENCE [LARGE SCALE GENOMIC DNA]</scope>
    <source>
        <strain evidence="2 4">FJAT-54423</strain>
    </source>
</reference>
<dbReference type="RefSeq" id="WP_198829915.1">
    <property type="nucleotide sequence ID" value="NZ_CP066308.1"/>
</dbReference>
<dbReference type="EMBL" id="CP073708">
    <property type="protein sequence ID" value="QUO43493.1"/>
    <property type="molecule type" value="Genomic_DNA"/>
</dbReference>
<name>A0A7T5EPN1_9BACL</name>
<dbReference type="SMART" id="SM00567">
    <property type="entry name" value="EZ_HEAT"/>
    <property type="match status" value="3"/>
</dbReference>
<keyword evidence="1" id="KW-1133">Transmembrane helix</keyword>
<dbReference type="SUPFAM" id="SSF48371">
    <property type="entry name" value="ARM repeat"/>
    <property type="match status" value="1"/>
</dbReference>
<dbReference type="Gene3D" id="1.25.10.10">
    <property type="entry name" value="Leucine-rich Repeat Variant"/>
    <property type="match status" value="1"/>
</dbReference>
<keyword evidence="1" id="KW-0812">Transmembrane</keyword>
<protein>
    <submittedName>
        <fullName evidence="2">HEAT repeat domain-containing protein</fullName>
    </submittedName>
</protein>